<evidence type="ECO:0000256" key="1">
    <source>
        <dbReference type="ARBA" id="ARBA00004123"/>
    </source>
</evidence>
<dbReference type="GO" id="GO:0000122">
    <property type="term" value="P:negative regulation of transcription by RNA polymerase II"/>
    <property type="evidence" value="ECO:0007669"/>
    <property type="project" value="TreeGrafter"/>
</dbReference>
<dbReference type="PANTHER" id="PTHR12360">
    <property type="entry name" value="NUCLEAR TRANSCRIPTION FACTOR, X-BOX BINDING 1 NFX1"/>
    <property type="match status" value="1"/>
</dbReference>
<gene>
    <name evidence="12" type="ORF">BDY17DRAFT_294251</name>
</gene>
<dbReference type="PANTHER" id="PTHR12360:SF12">
    <property type="entry name" value="TRANSCRIPTIONAL REPRESSOR NF-X1"/>
    <property type="match status" value="1"/>
</dbReference>
<evidence type="ECO:0000256" key="8">
    <source>
        <dbReference type="ARBA" id="ARBA00023163"/>
    </source>
</evidence>
<dbReference type="AlphaFoldDB" id="A0A6A6Q0K8"/>
<dbReference type="FunFam" id="3.30.1370.50:FF:000006">
    <property type="entry name" value="NF-X1 finger transcription factor"/>
    <property type="match status" value="1"/>
</dbReference>
<comment type="subcellular location">
    <subcellularLocation>
        <location evidence="1">Nucleus</location>
    </subcellularLocation>
</comment>
<dbReference type="GO" id="GO:0008270">
    <property type="term" value="F:zinc ion binding"/>
    <property type="evidence" value="ECO:0007669"/>
    <property type="project" value="UniProtKB-KW"/>
</dbReference>
<keyword evidence="8" id="KW-0804">Transcription</keyword>
<dbReference type="Proteomes" id="UP000799767">
    <property type="component" value="Unassembled WGS sequence"/>
</dbReference>
<dbReference type="InterPro" id="IPR000967">
    <property type="entry name" value="Znf_NFX1"/>
</dbReference>
<dbReference type="SMART" id="SM00393">
    <property type="entry name" value="R3H"/>
    <property type="match status" value="1"/>
</dbReference>
<dbReference type="InterPro" id="IPR034077">
    <property type="entry name" value="R3H_FAP1"/>
</dbReference>
<feature type="compositionally biased region" description="Low complexity" evidence="10">
    <location>
        <begin position="117"/>
        <end position="128"/>
    </location>
</feature>
<feature type="domain" description="R3H" evidence="11">
    <location>
        <begin position="824"/>
        <end position="887"/>
    </location>
</feature>
<evidence type="ECO:0000256" key="7">
    <source>
        <dbReference type="ARBA" id="ARBA00023015"/>
    </source>
</evidence>
<feature type="compositionally biased region" description="Basic and acidic residues" evidence="10">
    <location>
        <begin position="1101"/>
        <end position="1113"/>
    </location>
</feature>
<evidence type="ECO:0000256" key="9">
    <source>
        <dbReference type="ARBA" id="ARBA00023242"/>
    </source>
</evidence>
<dbReference type="InterPro" id="IPR001374">
    <property type="entry name" value="R3H_dom"/>
</dbReference>
<dbReference type="InterPro" id="IPR036867">
    <property type="entry name" value="R3H_dom_sf"/>
</dbReference>
<feature type="region of interest" description="Disordered" evidence="10">
    <location>
        <begin position="1101"/>
        <end position="1168"/>
    </location>
</feature>
<evidence type="ECO:0000256" key="10">
    <source>
        <dbReference type="SAM" id="MobiDB-lite"/>
    </source>
</evidence>
<feature type="compositionally biased region" description="Basic residues" evidence="10">
    <location>
        <begin position="19"/>
        <end position="29"/>
    </location>
</feature>
<evidence type="ECO:0000256" key="5">
    <source>
        <dbReference type="ARBA" id="ARBA00022771"/>
    </source>
</evidence>
<dbReference type="CDD" id="cd06008">
    <property type="entry name" value="NF-X1-zinc-finger"/>
    <property type="match status" value="6"/>
</dbReference>
<evidence type="ECO:0000256" key="2">
    <source>
        <dbReference type="ARBA" id="ARBA00007269"/>
    </source>
</evidence>
<feature type="compositionally biased region" description="Basic and acidic residues" evidence="10">
    <location>
        <begin position="1151"/>
        <end position="1160"/>
    </location>
</feature>
<dbReference type="InterPro" id="IPR034078">
    <property type="entry name" value="NFX1_fam"/>
</dbReference>
<reference evidence="12" key="1">
    <citation type="journal article" date="2020" name="Stud. Mycol.">
        <title>101 Dothideomycetes genomes: a test case for predicting lifestyles and emergence of pathogens.</title>
        <authorList>
            <person name="Haridas S."/>
            <person name="Albert R."/>
            <person name="Binder M."/>
            <person name="Bloem J."/>
            <person name="Labutti K."/>
            <person name="Salamov A."/>
            <person name="Andreopoulos B."/>
            <person name="Baker S."/>
            <person name="Barry K."/>
            <person name="Bills G."/>
            <person name="Bluhm B."/>
            <person name="Cannon C."/>
            <person name="Castanera R."/>
            <person name="Culley D."/>
            <person name="Daum C."/>
            <person name="Ezra D."/>
            <person name="Gonzalez J."/>
            <person name="Henrissat B."/>
            <person name="Kuo A."/>
            <person name="Liang C."/>
            <person name="Lipzen A."/>
            <person name="Lutzoni F."/>
            <person name="Magnuson J."/>
            <person name="Mondo S."/>
            <person name="Nolan M."/>
            <person name="Ohm R."/>
            <person name="Pangilinan J."/>
            <person name="Park H.-J."/>
            <person name="Ramirez L."/>
            <person name="Alfaro M."/>
            <person name="Sun H."/>
            <person name="Tritt A."/>
            <person name="Yoshinaga Y."/>
            <person name="Zwiers L.-H."/>
            <person name="Turgeon B."/>
            <person name="Goodwin S."/>
            <person name="Spatafora J."/>
            <person name="Crous P."/>
            <person name="Grigoriev I."/>
        </authorList>
    </citation>
    <scope>NUCLEOTIDE SEQUENCE</scope>
    <source>
        <strain evidence="12">CBS 113389</strain>
    </source>
</reference>
<keyword evidence="5" id="KW-0863">Zinc-finger</keyword>
<dbReference type="Gene3D" id="3.30.1370.50">
    <property type="entry name" value="R3H-like domain"/>
    <property type="match status" value="1"/>
</dbReference>
<evidence type="ECO:0000259" key="11">
    <source>
        <dbReference type="PROSITE" id="PS51061"/>
    </source>
</evidence>
<dbReference type="RefSeq" id="XP_033592364.1">
    <property type="nucleotide sequence ID" value="XM_033733115.1"/>
</dbReference>
<dbReference type="EMBL" id="MU001633">
    <property type="protein sequence ID" value="KAF2485795.1"/>
    <property type="molecule type" value="Genomic_DNA"/>
</dbReference>
<keyword evidence="7" id="KW-0805">Transcription regulation</keyword>
<feature type="region of interest" description="Disordered" evidence="10">
    <location>
        <begin position="111"/>
        <end position="151"/>
    </location>
</feature>
<dbReference type="GO" id="GO:0005634">
    <property type="term" value="C:nucleus"/>
    <property type="evidence" value="ECO:0007669"/>
    <property type="project" value="UniProtKB-SubCell"/>
</dbReference>
<evidence type="ECO:0000313" key="12">
    <source>
        <dbReference type="EMBL" id="KAF2485795.1"/>
    </source>
</evidence>
<evidence type="ECO:0000256" key="3">
    <source>
        <dbReference type="ARBA" id="ARBA00022723"/>
    </source>
</evidence>
<keyword evidence="3" id="KW-0479">Metal-binding</keyword>
<dbReference type="GeneID" id="54474117"/>
<proteinExistence type="inferred from homology"/>
<feature type="compositionally biased region" description="Low complexity" evidence="10">
    <location>
        <begin position="1"/>
        <end position="17"/>
    </location>
</feature>
<feature type="compositionally biased region" description="Basic residues" evidence="10">
    <location>
        <begin position="129"/>
        <end position="141"/>
    </location>
</feature>
<dbReference type="SUPFAM" id="SSF57850">
    <property type="entry name" value="RING/U-box"/>
    <property type="match status" value="1"/>
</dbReference>
<feature type="compositionally biased region" description="Polar residues" evidence="10">
    <location>
        <begin position="78"/>
        <end position="96"/>
    </location>
</feature>
<keyword evidence="13" id="KW-1185">Reference proteome</keyword>
<feature type="region of interest" description="Disordered" evidence="10">
    <location>
        <begin position="1"/>
        <end position="96"/>
    </location>
</feature>
<sequence length="1168" mass="128268">MEAAATASQAPQPTDGPTRGHRQRRPRRGRGNDNSNSALSFRPASVEPSSAPVRSVADNAPTSQRGRGRGRGKPAQPRTVNGRTFGGQLTRQDTNLSTDSTSVIALQPTAANFVPGQQQDSTTSQSQPPKRKQQPPKRRLSKSQASDIATRTHEDIDRGLYECPICTSEVRRNSKVWACHTCWTVFHLACIKKWSTNEGAAAAQPTAQDGNDPPPRMWRCPGCNLPKTDMPKLYACWCGKEIDPKPLAGLPPHSCGNTCGKERAKRCPHPCELPCHAGPCPPCSHMGPTQICFCGKHEVTKRCSETDYDSGWSCGELCGETMPCGEHLCSRPCHEGLCGACEVRMYARCYCGQMEKDILCDDRGEGRESQVSHVTGDVDPVVESWTGSFDCGNVCGREFDCGLHKCEQRCHPQDTASPHCPRSPELVTHCPCGKTPLQTLTDETRQHCSDLIPQCKQPCGRILSCGHQDEQVCHPGACSPCTKKVDIRCRCGRTSFSVICHEGQQETPQCGRVCKALLNCSRHQCDEVCCPGERMAAERQNSRRKQRSLAALSHPSIEDFEAEHICTLQCGRLLKCGTHHCTELCHRGPCGTCREAVFEEISCHCGRSVLQPPLPCGTKAPPCRYPCTRPKLCGHPSVAHNCHQDDEACPKCPYLLEKPCMCGKKTVRNQPCWLQDVRCGEICGKMLKCGAHHCRKTCHRVGECEDANNQPCQQPCGKLKKVCGHPDMENTCHAPFACKEDKPCQSKIYITCECQLQKQEARCSASRSNPGNAGKTLPCTDECARLERNRKLALALNIDQSAHVEGGDHIPYSTETLNLFTEDVKWAQTQEREFRVFAASADEKRLRFKPMQSSQRAFIHALAEDYGFDSESMDPEPHRHVMIWKTPRFVAAPSKTVAEAVRIRKAQRVVNVSDTEASASTAKRTAASTAPYNCFVITNPRFGLMVDELQVEIGGLLHKDMPLTFDIQFMPGEEVILKAISTMHGTDLQKLLQDIKPEFARVIKAKNFGTAELGCIDPSMQVVRRESTDHAAADGWSKVAAKKAASRVTVAPKASVGSNAFSALGGNKVTFSKKKPEKVKVKKEVVVDDWEAAELEEEEKERVVSDASDHEITNVEGSVVEAAPVADSERVVVEEPAAGTDSHEASAIPVEHSEEVKEEAAPPTTAEE</sequence>
<dbReference type="PROSITE" id="PS51061">
    <property type="entry name" value="R3H"/>
    <property type="match status" value="1"/>
</dbReference>
<organism evidence="12 13">
    <name type="scientific">Neohortaea acidophila</name>
    <dbReference type="NCBI Taxonomy" id="245834"/>
    <lineage>
        <taxon>Eukaryota</taxon>
        <taxon>Fungi</taxon>
        <taxon>Dikarya</taxon>
        <taxon>Ascomycota</taxon>
        <taxon>Pezizomycotina</taxon>
        <taxon>Dothideomycetes</taxon>
        <taxon>Dothideomycetidae</taxon>
        <taxon>Mycosphaerellales</taxon>
        <taxon>Teratosphaeriaceae</taxon>
        <taxon>Neohortaea</taxon>
    </lineage>
</organism>
<accession>A0A6A6Q0K8</accession>
<keyword evidence="9" id="KW-0539">Nucleus</keyword>
<dbReference type="GO" id="GO:0000981">
    <property type="term" value="F:DNA-binding transcription factor activity, RNA polymerase II-specific"/>
    <property type="evidence" value="ECO:0007669"/>
    <property type="project" value="TreeGrafter"/>
</dbReference>
<dbReference type="SUPFAM" id="SSF82708">
    <property type="entry name" value="R3H domain"/>
    <property type="match status" value="1"/>
</dbReference>
<keyword evidence="4" id="KW-0677">Repeat</keyword>
<evidence type="ECO:0000313" key="13">
    <source>
        <dbReference type="Proteomes" id="UP000799767"/>
    </source>
</evidence>
<name>A0A6A6Q0K8_9PEZI</name>
<evidence type="ECO:0000256" key="6">
    <source>
        <dbReference type="ARBA" id="ARBA00022833"/>
    </source>
</evidence>
<dbReference type="CDD" id="cd06006">
    <property type="entry name" value="R3H_unknown_2"/>
    <property type="match status" value="1"/>
</dbReference>
<dbReference type="SMART" id="SM00438">
    <property type="entry name" value="ZnF_NFX"/>
    <property type="match status" value="10"/>
</dbReference>
<evidence type="ECO:0000256" key="4">
    <source>
        <dbReference type="ARBA" id="ARBA00022737"/>
    </source>
</evidence>
<dbReference type="Pfam" id="PF01424">
    <property type="entry name" value="R3H"/>
    <property type="match status" value="1"/>
</dbReference>
<protein>
    <recommendedName>
        <fullName evidence="11">R3H domain-containing protein</fullName>
    </recommendedName>
</protein>
<keyword evidence="6" id="KW-0862">Zinc</keyword>
<dbReference type="GO" id="GO:0000977">
    <property type="term" value="F:RNA polymerase II transcription regulatory region sequence-specific DNA binding"/>
    <property type="evidence" value="ECO:0007669"/>
    <property type="project" value="TreeGrafter"/>
</dbReference>
<dbReference type="OrthoDB" id="6512771at2759"/>
<comment type="similarity">
    <text evidence="2">Belongs to the NFX1 family.</text>
</comment>